<dbReference type="EMBL" id="MK433264">
    <property type="protein sequence ID" value="QAY16822.1"/>
    <property type="molecule type" value="Genomic_DNA"/>
</dbReference>
<dbReference type="GeneID" id="63026035"/>
<proteinExistence type="predicted"/>
<evidence type="ECO:0000313" key="1">
    <source>
        <dbReference type="EMBL" id="QAY16822.1"/>
    </source>
</evidence>
<protein>
    <submittedName>
        <fullName evidence="1">Uncharacterized protein</fullName>
    </submittedName>
</protein>
<organism evidence="1 2">
    <name type="scientific">Gordonia phage Tiamoceli</name>
    <dbReference type="NCBI Taxonomy" id="2510508"/>
    <lineage>
        <taxon>Viruses</taxon>
        <taxon>Duplodnaviria</taxon>
        <taxon>Heunggongvirae</taxon>
        <taxon>Uroviricota</taxon>
        <taxon>Caudoviricetes</taxon>
        <taxon>Stackebrandtviridae</taxon>
        <taxon>Schenleyvirinae</taxon>
        <taxon>Dexdertvirus</taxon>
        <taxon>Dexdertvirus tiamoceli</taxon>
    </lineage>
</organism>
<gene>
    <name evidence="1" type="primary">78</name>
    <name evidence="1" type="ORF">SEA_TIAMOCELI_78</name>
</gene>
<accession>A0A411CSI6</accession>
<name>A0A411CSI6_9CAUD</name>
<reference evidence="1 2" key="1">
    <citation type="submission" date="2019-01" db="EMBL/GenBank/DDBJ databases">
        <authorList>
            <person name="Correa-Alfonzo M.C."/>
            <person name="Gonzalez-Espada L.V."/>
            <person name="Jaramillo-Canas A.J."/>
            <person name="Delgado-Cruz A.S."/>
            <person name="Delgado-Hernandez N.A."/>
            <person name="Diaz-Garcia L."/>
            <person name="Fernandez-Martinez M."/>
            <person name="Vazquez E."/>
            <person name="Rubin M.R."/>
            <person name="Garlena R.A."/>
            <person name="Russell D.A."/>
            <person name="Pope W.H."/>
            <person name="Jacobs-Sera D."/>
            <person name="Hatfull G.F."/>
        </authorList>
    </citation>
    <scope>NUCLEOTIDE SEQUENCE [LARGE SCALE GENOMIC DNA]</scope>
</reference>
<sequence length="125" mass="13753">MTLRVVAIHGSEDSTLLLANLPDEAIPHIEQIAKLTDTYGGGMKPQIEVWTVPEWAEYAAGLQNPRVGRILQLPDNLDQHPAVVHQHLADEFRKAYTEYVARTAGRDNTSIGLFQQGPNPAGWGS</sequence>
<dbReference type="KEGG" id="vg:63026035"/>
<evidence type="ECO:0000313" key="2">
    <source>
        <dbReference type="Proteomes" id="UP000289665"/>
    </source>
</evidence>
<dbReference type="RefSeq" id="YP_010001540.1">
    <property type="nucleotide sequence ID" value="NC_053211.1"/>
</dbReference>
<dbReference type="Proteomes" id="UP000289665">
    <property type="component" value="Segment"/>
</dbReference>
<keyword evidence="2" id="KW-1185">Reference proteome</keyword>